<gene>
    <name evidence="1" type="ORF">ACFPM7_01965</name>
</gene>
<protein>
    <recommendedName>
        <fullName evidence="3">Glycosyltransferase involved in cell wall biosynthesis</fullName>
    </recommendedName>
</protein>
<comment type="caution">
    <text evidence="1">The sequence shown here is derived from an EMBL/GenBank/DDBJ whole genome shotgun (WGS) entry which is preliminary data.</text>
</comment>
<dbReference type="RefSeq" id="WP_378243084.1">
    <property type="nucleotide sequence ID" value="NZ_JBHSKF010000001.1"/>
</dbReference>
<evidence type="ECO:0008006" key="3">
    <source>
        <dbReference type="Google" id="ProtNLM"/>
    </source>
</evidence>
<evidence type="ECO:0000313" key="2">
    <source>
        <dbReference type="Proteomes" id="UP001596157"/>
    </source>
</evidence>
<dbReference type="Gene3D" id="3.40.50.2000">
    <property type="entry name" value="Glycogen Phosphorylase B"/>
    <property type="match status" value="2"/>
</dbReference>
<reference evidence="2" key="1">
    <citation type="journal article" date="2019" name="Int. J. Syst. Evol. Microbiol.">
        <title>The Global Catalogue of Microorganisms (GCM) 10K type strain sequencing project: providing services to taxonomists for standard genome sequencing and annotation.</title>
        <authorList>
            <consortium name="The Broad Institute Genomics Platform"/>
            <consortium name="The Broad Institute Genome Sequencing Center for Infectious Disease"/>
            <person name="Wu L."/>
            <person name="Ma J."/>
        </authorList>
    </citation>
    <scope>NUCLEOTIDE SEQUENCE [LARGE SCALE GENOMIC DNA]</scope>
    <source>
        <strain evidence="2">CCUG 59778</strain>
    </source>
</reference>
<dbReference type="Proteomes" id="UP001596157">
    <property type="component" value="Unassembled WGS sequence"/>
</dbReference>
<sequence length="327" mass="34347">MSPSVLHVNDAASTARRLIGEAARRGRHWDFLPKAAPAQDWSGPLGQARKAAIGASWVLRLKLAARRHDIVHVHSASTVAHSRIGAPRYVLHCHGTDVRTAQYQPRWTATIRRALTEAEAVFFSTPDLAEHVLGHRSDAIYLPVPIPMAGIPAWAPAGGRPRVVFASRWGPDKGGQAQLDLAAALVAAVGDDGEVVGVDWGPQAADAAARGVVLVPRTDPERYLELLRTATVVVGQSAGILASSELEAMAAGAPLVVPVPLPLYADSPPPVLGGDPDAAVAAVLRVLGDPGAHDPAAVRSWVAATHDVTGAYDVVAKVYEGVLADRR</sequence>
<evidence type="ECO:0000313" key="1">
    <source>
        <dbReference type="EMBL" id="MFC5285805.1"/>
    </source>
</evidence>
<dbReference type="SUPFAM" id="SSF53756">
    <property type="entry name" value="UDP-Glycosyltransferase/glycogen phosphorylase"/>
    <property type="match status" value="1"/>
</dbReference>
<accession>A0ABW0EHT8</accession>
<organism evidence="1 2">
    <name type="scientific">Actinokineospora guangxiensis</name>
    <dbReference type="NCBI Taxonomy" id="1490288"/>
    <lineage>
        <taxon>Bacteria</taxon>
        <taxon>Bacillati</taxon>
        <taxon>Actinomycetota</taxon>
        <taxon>Actinomycetes</taxon>
        <taxon>Pseudonocardiales</taxon>
        <taxon>Pseudonocardiaceae</taxon>
        <taxon>Actinokineospora</taxon>
    </lineage>
</organism>
<proteinExistence type="predicted"/>
<keyword evidence="2" id="KW-1185">Reference proteome</keyword>
<dbReference type="EMBL" id="JBHSKF010000001">
    <property type="protein sequence ID" value="MFC5285805.1"/>
    <property type="molecule type" value="Genomic_DNA"/>
</dbReference>
<name>A0ABW0EHT8_9PSEU</name>